<dbReference type="Pfam" id="PF00106">
    <property type="entry name" value="adh_short"/>
    <property type="match status" value="1"/>
</dbReference>
<reference evidence="2 3" key="1">
    <citation type="submission" date="2019-10" db="EMBL/GenBank/DDBJ databases">
        <title>Whole genome shotgun sequence of Acrocarpospora pleiomorpha NBRC 16267.</title>
        <authorList>
            <person name="Ichikawa N."/>
            <person name="Kimura A."/>
            <person name="Kitahashi Y."/>
            <person name="Komaki H."/>
            <person name="Oguchi A."/>
        </authorList>
    </citation>
    <scope>NUCLEOTIDE SEQUENCE [LARGE SCALE GENOMIC DNA]</scope>
    <source>
        <strain evidence="2 3">NBRC 16267</strain>
    </source>
</reference>
<dbReference type="InterPro" id="IPR036291">
    <property type="entry name" value="NAD(P)-bd_dom_sf"/>
</dbReference>
<sequence length="274" mass="29318">MITGASSGIGAAAALRLAERGATVVAVGRSATRTRDIAARLGTEPQIADFASFSEVRALADRLLDRYPRIDVLANNAGGLVPERRVTADGHELTFQANHLAPFLLTTLLLPRLRESGARVVTTASVGNRFGKLDLDDLEWTRRRYGGGWIAYSTSKLMNILFTRELARREAGSRVTAVCFNPRRVAEERGVEQEIRFASGSGLVGVVNRIPLLRRVTIGAADGAGPLIALVSASEVADGAYHDGLRAGAKVNPQADDAQLAARLWELSEAYVSA</sequence>
<comment type="caution">
    <text evidence="2">The sequence shown here is derived from an EMBL/GenBank/DDBJ whole genome shotgun (WGS) entry which is preliminary data.</text>
</comment>
<keyword evidence="3" id="KW-1185">Reference proteome</keyword>
<keyword evidence="1" id="KW-0560">Oxidoreductase</keyword>
<protein>
    <recommendedName>
        <fullName evidence="4">Short-chain dehydrogenase</fullName>
    </recommendedName>
</protein>
<dbReference type="GO" id="GO:0016491">
    <property type="term" value="F:oxidoreductase activity"/>
    <property type="evidence" value="ECO:0007669"/>
    <property type="project" value="UniProtKB-KW"/>
</dbReference>
<dbReference type="Gene3D" id="3.40.50.720">
    <property type="entry name" value="NAD(P)-binding Rossmann-like Domain"/>
    <property type="match status" value="1"/>
</dbReference>
<evidence type="ECO:0000313" key="3">
    <source>
        <dbReference type="Proteomes" id="UP000377595"/>
    </source>
</evidence>
<dbReference type="EMBL" id="BLAF01000040">
    <property type="protein sequence ID" value="GES23292.1"/>
    <property type="molecule type" value="Genomic_DNA"/>
</dbReference>
<name>A0A5M3XQJ0_9ACTN</name>
<evidence type="ECO:0008006" key="4">
    <source>
        <dbReference type="Google" id="ProtNLM"/>
    </source>
</evidence>
<accession>A0A5M3XQJ0</accession>
<dbReference type="InterPro" id="IPR002347">
    <property type="entry name" value="SDR_fam"/>
</dbReference>
<dbReference type="PANTHER" id="PTHR43157">
    <property type="entry name" value="PHOSPHATIDYLINOSITOL-GLYCAN BIOSYNTHESIS CLASS F PROTEIN-RELATED"/>
    <property type="match status" value="1"/>
</dbReference>
<proteinExistence type="predicted"/>
<evidence type="ECO:0000313" key="2">
    <source>
        <dbReference type="EMBL" id="GES23292.1"/>
    </source>
</evidence>
<organism evidence="2 3">
    <name type="scientific">Acrocarpospora pleiomorpha</name>
    <dbReference type="NCBI Taxonomy" id="90975"/>
    <lineage>
        <taxon>Bacteria</taxon>
        <taxon>Bacillati</taxon>
        <taxon>Actinomycetota</taxon>
        <taxon>Actinomycetes</taxon>
        <taxon>Streptosporangiales</taxon>
        <taxon>Streptosporangiaceae</taxon>
        <taxon>Acrocarpospora</taxon>
    </lineage>
</organism>
<dbReference type="SUPFAM" id="SSF51735">
    <property type="entry name" value="NAD(P)-binding Rossmann-fold domains"/>
    <property type="match status" value="1"/>
</dbReference>
<gene>
    <name evidence="2" type="ORF">Aple_061910</name>
</gene>
<dbReference type="PRINTS" id="PR00081">
    <property type="entry name" value="GDHRDH"/>
</dbReference>
<dbReference type="PANTHER" id="PTHR43157:SF31">
    <property type="entry name" value="PHOSPHATIDYLINOSITOL-GLYCAN BIOSYNTHESIS CLASS F PROTEIN"/>
    <property type="match status" value="1"/>
</dbReference>
<dbReference type="AlphaFoldDB" id="A0A5M3XQJ0"/>
<evidence type="ECO:0000256" key="1">
    <source>
        <dbReference type="ARBA" id="ARBA00023002"/>
    </source>
</evidence>
<dbReference type="Proteomes" id="UP000377595">
    <property type="component" value="Unassembled WGS sequence"/>
</dbReference>